<comment type="subcellular location">
    <subcellularLocation>
        <location evidence="3">Cytoplasm</location>
    </subcellularLocation>
    <subcellularLocation>
        <location evidence="2">Nucleus</location>
    </subcellularLocation>
</comment>
<reference evidence="10" key="1">
    <citation type="journal article" date="2023" name="Mol. Phylogenet. Evol.">
        <title>Genome-scale phylogeny and comparative genomics of the fungal order Sordariales.</title>
        <authorList>
            <person name="Hensen N."/>
            <person name="Bonometti L."/>
            <person name="Westerberg I."/>
            <person name="Brannstrom I.O."/>
            <person name="Guillou S."/>
            <person name="Cros-Aarteil S."/>
            <person name="Calhoun S."/>
            <person name="Haridas S."/>
            <person name="Kuo A."/>
            <person name="Mondo S."/>
            <person name="Pangilinan J."/>
            <person name="Riley R."/>
            <person name="LaButti K."/>
            <person name="Andreopoulos B."/>
            <person name="Lipzen A."/>
            <person name="Chen C."/>
            <person name="Yan M."/>
            <person name="Daum C."/>
            <person name="Ng V."/>
            <person name="Clum A."/>
            <person name="Steindorff A."/>
            <person name="Ohm R.A."/>
            <person name="Martin F."/>
            <person name="Silar P."/>
            <person name="Natvig D.O."/>
            <person name="Lalanne C."/>
            <person name="Gautier V."/>
            <person name="Ament-Velasquez S.L."/>
            <person name="Kruys A."/>
            <person name="Hutchinson M.I."/>
            <person name="Powell A.J."/>
            <person name="Barry K."/>
            <person name="Miller A.N."/>
            <person name="Grigoriev I.V."/>
            <person name="Debuchy R."/>
            <person name="Gladieux P."/>
            <person name="Hiltunen Thoren M."/>
            <person name="Johannesson H."/>
        </authorList>
    </citation>
    <scope>NUCLEOTIDE SEQUENCE</scope>
    <source>
        <strain evidence="10">PSN243</strain>
    </source>
</reference>
<dbReference type="PANTHER" id="PTHR41391:SF1">
    <property type="entry name" value="RESTRICTION OF TELOMERE CAPPING PROTEIN 4"/>
    <property type="match status" value="1"/>
</dbReference>
<evidence type="ECO:0000256" key="4">
    <source>
        <dbReference type="ARBA" id="ARBA00009461"/>
    </source>
</evidence>
<dbReference type="EMBL" id="MU865938">
    <property type="protein sequence ID" value="KAK4449247.1"/>
    <property type="molecule type" value="Genomic_DNA"/>
</dbReference>
<feature type="compositionally biased region" description="Basic and acidic residues" evidence="8">
    <location>
        <begin position="120"/>
        <end position="135"/>
    </location>
</feature>
<dbReference type="GO" id="GO:0005737">
    <property type="term" value="C:cytoplasm"/>
    <property type="evidence" value="ECO:0007669"/>
    <property type="project" value="UniProtKB-SubCell"/>
</dbReference>
<dbReference type="Proteomes" id="UP001321760">
    <property type="component" value="Unassembled WGS sequence"/>
</dbReference>
<dbReference type="PANTHER" id="PTHR41391">
    <property type="entry name" value="RESTRICTION OF TELOMERE CAPPING PROTEIN 4"/>
    <property type="match status" value="1"/>
</dbReference>
<keyword evidence="11" id="KW-1185">Reference proteome</keyword>
<feature type="region of interest" description="Disordered" evidence="8">
    <location>
        <begin position="1"/>
        <end position="291"/>
    </location>
</feature>
<organism evidence="10 11">
    <name type="scientific">Podospora aff. communis PSN243</name>
    <dbReference type="NCBI Taxonomy" id="3040156"/>
    <lineage>
        <taxon>Eukaryota</taxon>
        <taxon>Fungi</taxon>
        <taxon>Dikarya</taxon>
        <taxon>Ascomycota</taxon>
        <taxon>Pezizomycotina</taxon>
        <taxon>Sordariomycetes</taxon>
        <taxon>Sordariomycetidae</taxon>
        <taxon>Sordariales</taxon>
        <taxon>Podosporaceae</taxon>
        <taxon>Podospora</taxon>
    </lineage>
</organism>
<evidence type="ECO:0000256" key="1">
    <source>
        <dbReference type="ARBA" id="ARBA00002738"/>
    </source>
</evidence>
<dbReference type="InterPro" id="IPR028094">
    <property type="entry name" value="RTC4_C"/>
</dbReference>
<sequence length="551" mass="60500">MYRPAARRSGLSRNEHVDSLLSTFRKKEDKESDVEDPAPRKEEPAVDAPPLDDSDSSDGVPTRGAIQRSQFHPPPKFLGASGARRANKDDQQTAGASSLANLTPATKKPGRPLRGNSGTDAEKGTGKASERKSEEASGEEEPVQSVKVKGEVLGEHLDDNIDKLVRKQAAPTIARKRNTFGGSSSASLRGKFPKNKASPKRLMAPKDLSPQKEETSSKRVLKLPGATPETKTARSAKKQLSIPCPLSERNTQTPQGPKRKIQDPVEGSKNSRPKKAKAEPESRPEPKSLKIPELFSSSFEFAEDSAPLNGDDGSPPDSTKRSISPLSEATTPTSSRPVCPMCYEVVDSALLAQFKVNRPYMTLQEEQQFCLLHKKTSAKEAWLDKGYPDISWSRLESRINEQHRFLRTILEGGKSHFGDIFSEKVKTGQNKTLLKSEESLTPGYYGGRGLRAMSENLVNNFSSLLRRRAVEDRLVSARGHTAYVQSVLVPELTVRLIMEDMDVDAEEARLIMAESKWVGELLNEEVADIVLSEEEEDSGSELSTCPDTDGP</sequence>
<dbReference type="InterPro" id="IPR039024">
    <property type="entry name" value="RTC4"/>
</dbReference>
<evidence type="ECO:0000259" key="9">
    <source>
        <dbReference type="SMART" id="SM01312"/>
    </source>
</evidence>
<feature type="domain" description="Restriction of telomere capping protein 4 C-terminal" evidence="9">
    <location>
        <begin position="409"/>
        <end position="525"/>
    </location>
</feature>
<feature type="compositionally biased region" description="Basic and acidic residues" evidence="8">
    <location>
        <begin position="276"/>
        <end position="290"/>
    </location>
</feature>
<comment type="caution">
    <text evidence="10">The sequence shown here is derived from an EMBL/GenBank/DDBJ whole genome shotgun (WGS) entry which is preliminary data.</text>
</comment>
<gene>
    <name evidence="10" type="ORF">QBC34DRAFT_405408</name>
</gene>
<evidence type="ECO:0000256" key="3">
    <source>
        <dbReference type="ARBA" id="ARBA00004496"/>
    </source>
</evidence>
<dbReference type="SMART" id="SM01312">
    <property type="entry name" value="RTC4"/>
    <property type="match status" value="1"/>
</dbReference>
<feature type="compositionally biased region" description="Polar residues" evidence="8">
    <location>
        <begin position="321"/>
        <end position="335"/>
    </location>
</feature>
<evidence type="ECO:0000256" key="7">
    <source>
        <dbReference type="ARBA" id="ARBA00023242"/>
    </source>
</evidence>
<evidence type="ECO:0000313" key="10">
    <source>
        <dbReference type="EMBL" id="KAK4449247.1"/>
    </source>
</evidence>
<name>A0AAV9GMP5_9PEZI</name>
<protein>
    <recommendedName>
        <fullName evidence="5">Restriction of telomere capping protein 4</fullName>
    </recommendedName>
</protein>
<evidence type="ECO:0000256" key="6">
    <source>
        <dbReference type="ARBA" id="ARBA00022490"/>
    </source>
</evidence>
<evidence type="ECO:0000256" key="5">
    <source>
        <dbReference type="ARBA" id="ARBA00015162"/>
    </source>
</evidence>
<dbReference type="GO" id="GO:0005634">
    <property type="term" value="C:nucleus"/>
    <property type="evidence" value="ECO:0007669"/>
    <property type="project" value="UniProtKB-SubCell"/>
</dbReference>
<feature type="compositionally biased region" description="Polar residues" evidence="8">
    <location>
        <begin position="92"/>
        <end position="104"/>
    </location>
</feature>
<proteinExistence type="inferred from homology"/>
<evidence type="ECO:0000256" key="8">
    <source>
        <dbReference type="SAM" id="MobiDB-lite"/>
    </source>
</evidence>
<keyword evidence="7" id="KW-0539">Nucleus</keyword>
<comment type="function">
    <text evidence="1">May be involved in a process influencing telomere capping.</text>
</comment>
<reference evidence="10" key="2">
    <citation type="submission" date="2023-05" db="EMBL/GenBank/DDBJ databases">
        <authorList>
            <consortium name="Lawrence Berkeley National Laboratory"/>
            <person name="Steindorff A."/>
            <person name="Hensen N."/>
            <person name="Bonometti L."/>
            <person name="Westerberg I."/>
            <person name="Brannstrom I.O."/>
            <person name="Guillou S."/>
            <person name="Cros-Aarteil S."/>
            <person name="Calhoun S."/>
            <person name="Haridas S."/>
            <person name="Kuo A."/>
            <person name="Mondo S."/>
            <person name="Pangilinan J."/>
            <person name="Riley R."/>
            <person name="Labutti K."/>
            <person name="Andreopoulos B."/>
            <person name="Lipzen A."/>
            <person name="Chen C."/>
            <person name="Yanf M."/>
            <person name="Daum C."/>
            <person name="Ng V."/>
            <person name="Clum A."/>
            <person name="Ohm R."/>
            <person name="Martin F."/>
            <person name="Silar P."/>
            <person name="Natvig D."/>
            <person name="Lalanne C."/>
            <person name="Gautier V."/>
            <person name="Ament-Velasquez S.L."/>
            <person name="Kruys A."/>
            <person name="Hutchinson M.I."/>
            <person name="Powell A.J."/>
            <person name="Barry K."/>
            <person name="Miller A.N."/>
            <person name="Grigoriev I.V."/>
            <person name="Debuchy R."/>
            <person name="Gladieux P."/>
            <person name="Thoren M.H."/>
            <person name="Johannesson H."/>
        </authorList>
    </citation>
    <scope>NUCLEOTIDE SEQUENCE</scope>
    <source>
        <strain evidence="10">PSN243</strain>
    </source>
</reference>
<comment type="similarity">
    <text evidence="4">Belongs to the RTC4 family.</text>
</comment>
<evidence type="ECO:0000256" key="2">
    <source>
        <dbReference type="ARBA" id="ARBA00004123"/>
    </source>
</evidence>
<dbReference type="AlphaFoldDB" id="A0AAV9GMP5"/>
<evidence type="ECO:0000313" key="11">
    <source>
        <dbReference type="Proteomes" id="UP001321760"/>
    </source>
</evidence>
<dbReference type="Pfam" id="PF14474">
    <property type="entry name" value="RTC4"/>
    <property type="match status" value="1"/>
</dbReference>
<accession>A0AAV9GMP5</accession>
<feature type="compositionally biased region" description="Basic and acidic residues" evidence="8">
    <location>
        <begin position="148"/>
        <end position="165"/>
    </location>
</feature>
<keyword evidence="6" id="KW-0963">Cytoplasm</keyword>
<feature type="region of interest" description="Disordered" evidence="8">
    <location>
        <begin position="303"/>
        <end position="335"/>
    </location>
</feature>